<organism evidence="2 3">
    <name type="scientific">Xanthomonas vesicatoria ATCC 35937</name>
    <dbReference type="NCBI Taxonomy" id="925775"/>
    <lineage>
        <taxon>Bacteria</taxon>
        <taxon>Pseudomonadati</taxon>
        <taxon>Pseudomonadota</taxon>
        <taxon>Gammaproteobacteria</taxon>
        <taxon>Lysobacterales</taxon>
        <taxon>Lysobacteraceae</taxon>
        <taxon>Xanthomonas</taxon>
    </lineage>
</organism>
<evidence type="ECO:0000313" key="2">
    <source>
        <dbReference type="EMBL" id="EGD06743.1"/>
    </source>
</evidence>
<evidence type="ECO:0000256" key="1">
    <source>
        <dbReference type="SAM" id="MobiDB-lite"/>
    </source>
</evidence>
<proteinExistence type="predicted"/>
<sequence length="330" mass="34828">MWSMPVVVMKPALQRVGSLLGVGVGAGVGPFAQAGLHQPLSLAIGAWGVWARAQVTHAQPTDQASEATRSVAGAVVGQDALKLHAQAPVVAHCPQQRPARTATALVRLDGAERHAGVVIDGQMDVFPADAIGVDLAIAGDPMSRLSETRELLDVQMQQLAGQGVFVAVLRRSRLQFGQAVQAGATQQPGDGARGHRQVPGDLPIRLSCAAPLDDVLHNLLWRGMRAGTWPRGPVDQALRTFFLEPSEPLIGRADADTGRMRCFLDAKALNKDAVHEQGSTARAQTGMFMQVHPGLLGAGLASQPPSSRDAPDEQPTERSQLAVATVFALH</sequence>
<name>F0BLA2_9XANT</name>
<dbReference type="AlphaFoldDB" id="F0BLA2"/>
<dbReference type="EMBL" id="AEQV01000293">
    <property type="protein sequence ID" value="EGD06743.1"/>
    <property type="molecule type" value="Genomic_DNA"/>
</dbReference>
<feature type="region of interest" description="Disordered" evidence="1">
    <location>
        <begin position="296"/>
        <end position="318"/>
    </location>
</feature>
<evidence type="ECO:0000313" key="3">
    <source>
        <dbReference type="Proteomes" id="UP000003299"/>
    </source>
</evidence>
<protein>
    <submittedName>
        <fullName evidence="2">Uncharacterized protein</fullName>
    </submittedName>
</protein>
<reference evidence="2 3" key="1">
    <citation type="journal article" date="2011" name="BMC Genomics">
        <title>Comparative genomics reveals diversity among xanthomonads infecting tomato and pepper.</title>
        <authorList>
            <person name="Potnis N."/>
            <person name="Krasileva K."/>
            <person name="Chow V."/>
            <person name="Almeida N.F."/>
            <person name="Patil P.B."/>
            <person name="Ryan R.P."/>
            <person name="Sharlach M."/>
            <person name="Behlau F."/>
            <person name="Dow J.M."/>
            <person name="Momol M.T."/>
            <person name="White F.F."/>
            <person name="Preston J.F."/>
            <person name="Vinatzer B.A."/>
            <person name="Koebnik R."/>
            <person name="Setubal J.C."/>
            <person name="Norman D.J."/>
            <person name="Staskawicz B.J."/>
            <person name="Jones J.B."/>
        </authorList>
    </citation>
    <scope>NUCLEOTIDE SEQUENCE [LARGE SCALE GENOMIC DNA]</scope>
    <source>
        <strain evidence="2 3">ATCC 35937</strain>
    </source>
</reference>
<dbReference type="Proteomes" id="UP000003299">
    <property type="component" value="Unassembled WGS sequence"/>
</dbReference>
<gene>
    <name evidence="2" type="ORF">XVE_5076</name>
</gene>
<comment type="caution">
    <text evidence="2">The sequence shown here is derived from an EMBL/GenBank/DDBJ whole genome shotgun (WGS) entry which is preliminary data.</text>
</comment>
<accession>F0BLA2</accession>